<dbReference type="InterPro" id="IPR050992">
    <property type="entry name" value="CheZ_family_phosphatases"/>
</dbReference>
<dbReference type="CDD" id="cd17909">
    <property type="entry name" value="CheC_ClassI"/>
    <property type="match status" value="1"/>
</dbReference>
<dbReference type="STRING" id="644295.Metev_0870"/>
<proteinExistence type="predicted"/>
<dbReference type="KEGG" id="mev:Metev_0870"/>
<evidence type="ECO:0000313" key="5">
    <source>
        <dbReference type="EMBL" id="ADI73768.1"/>
    </source>
</evidence>
<evidence type="ECO:0000259" key="4">
    <source>
        <dbReference type="Pfam" id="PF13690"/>
    </source>
</evidence>
<dbReference type="Gene3D" id="3.40.1550.10">
    <property type="entry name" value="CheC-like"/>
    <property type="match status" value="1"/>
</dbReference>
<dbReference type="InterPro" id="IPR007597">
    <property type="entry name" value="CheC"/>
</dbReference>
<dbReference type="PANTHER" id="PTHR43693">
    <property type="entry name" value="PROTEIN PHOSPHATASE CHEZ"/>
    <property type="match status" value="1"/>
</dbReference>
<protein>
    <submittedName>
        <fullName evidence="5">CheC, inhibitor of MCP methylation</fullName>
    </submittedName>
</protein>
<feature type="domain" description="CheC-like protein" evidence="3">
    <location>
        <begin position="10"/>
        <end position="37"/>
    </location>
</feature>
<dbReference type="OrthoDB" id="182374at2157"/>
<keyword evidence="1" id="KW-0145">Chemotaxis</keyword>
<reference evidence="5 6" key="1">
    <citation type="submission" date="2010-06" db="EMBL/GenBank/DDBJ databases">
        <title>Complete sequence chromosome of Methanohalobium evestigatum Z-7303.</title>
        <authorList>
            <consortium name="US DOE Joint Genome Institute"/>
            <person name="Lucas S."/>
            <person name="Copeland A."/>
            <person name="Lapidus A."/>
            <person name="Cheng J.-F."/>
            <person name="Bruce D."/>
            <person name="Goodwin L."/>
            <person name="Pitluck S."/>
            <person name="Saunders E."/>
            <person name="Detter J.C."/>
            <person name="Han C."/>
            <person name="Tapia R."/>
            <person name="Land M."/>
            <person name="Hauser L."/>
            <person name="Kyrpides N."/>
            <person name="Mikhailova N."/>
            <person name="Sieprawska-Lupa M."/>
            <person name="Whitman W.B."/>
            <person name="Anderson I."/>
            <person name="Woyke T."/>
        </authorList>
    </citation>
    <scope>NUCLEOTIDE SEQUENCE [LARGE SCALE GENOMIC DNA]</scope>
    <source>
        <strain evidence="6">ATCC BAA-1072 / DSM 3721 / NBRC 107634 / OCM 161 / Z-7303</strain>
    </source>
</reference>
<dbReference type="Pfam" id="PF04509">
    <property type="entry name" value="CheC"/>
    <property type="match status" value="1"/>
</dbReference>
<dbReference type="AlphaFoldDB" id="D7E8U7"/>
<keyword evidence="6" id="KW-1185">Reference proteome</keyword>
<name>D7E8U7_METEZ</name>
<sequence length="209" mass="23039">MNINELSNLQIDAMKEIGNIGMGNATTSLSELTGKRVQLNLSSIQKLNPSAIIQNLPESITMTCIMHTIKGDIQGVILNLFEISNAMVLTNLLLSETEYEYDPEMNESALNEISNILTGSYLTSISSFLQVNGLHSVPQTVTGSMEDILDTASREMGHDIENMPNLETMFMIQSVGHESGLNTLYGDVFFLIEPESLDKLIETVDNMMT</sequence>
<dbReference type="GO" id="GO:0006935">
    <property type="term" value="P:chemotaxis"/>
    <property type="evidence" value="ECO:0007669"/>
    <property type="project" value="UniProtKB-KW"/>
</dbReference>
<evidence type="ECO:0000256" key="2">
    <source>
        <dbReference type="ARBA" id="ARBA00022801"/>
    </source>
</evidence>
<feature type="domain" description="Chemotaxis phosphatase CheX-like" evidence="4">
    <location>
        <begin position="66"/>
        <end position="151"/>
    </location>
</feature>
<evidence type="ECO:0000313" key="6">
    <source>
        <dbReference type="Proteomes" id="UP000000391"/>
    </source>
</evidence>
<dbReference type="Pfam" id="PF13690">
    <property type="entry name" value="CheX"/>
    <property type="match status" value="1"/>
</dbReference>
<dbReference type="Proteomes" id="UP000000391">
    <property type="component" value="Chromosome"/>
</dbReference>
<dbReference type="GO" id="GO:0016787">
    <property type="term" value="F:hydrolase activity"/>
    <property type="evidence" value="ECO:0007669"/>
    <property type="project" value="UniProtKB-KW"/>
</dbReference>
<dbReference type="InterPro" id="IPR028976">
    <property type="entry name" value="CheC-like_sf"/>
</dbReference>
<dbReference type="HOGENOM" id="CLU_087860_2_0_2"/>
<gene>
    <name evidence="5" type="ordered locus">Metev_0870</name>
</gene>
<dbReference type="PANTHER" id="PTHR43693:SF1">
    <property type="entry name" value="PROTEIN PHOSPHATASE CHEZ"/>
    <property type="match status" value="1"/>
</dbReference>
<evidence type="ECO:0000256" key="1">
    <source>
        <dbReference type="ARBA" id="ARBA00022500"/>
    </source>
</evidence>
<dbReference type="EMBL" id="CP002069">
    <property type="protein sequence ID" value="ADI73768.1"/>
    <property type="molecule type" value="Genomic_DNA"/>
</dbReference>
<dbReference type="RefSeq" id="WP_013194336.1">
    <property type="nucleotide sequence ID" value="NC_014253.1"/>
</dbReference>
<accession>D7E8U7</accession>
<keyword evidence="2" id="KW-0378">Hydrolase</keyword>
<dbReference type="GeneID" id="9346498"/>
<evidence type="ECO:0000259" key="3">
    <source>
        <dbReference type="Pfam" id="PF04509"/>
    </source>
</evidence>
<organism evidence="5 6">
    <name type="scientific">Methanohalobium evestigatum (strain ATCC BAA-1072 / DSM 3721 / NBRC 107634 / OCM 161 / Z-7303)</name>
    <dbReference type="NCBI Taxonomy" id="644295"/>
    <lineage>
        <taxon>Archaea</taxon>
        <taxon>Methanobacteriati</taxon>
        <taxon>Methanobacteriota</taxon>
        <taxon>Stenosarchaea group</taxon>
        <taxon>Methanomicrobia</taxon>
        <taxon>Methanosarcinales</taxon>
        <taxon>Methanosarcinaceae</taxon>
        <taxon>Methanohalobium</taxon>
    </lineage>
</organism>
<dbReference type="InterPro" id="IPR028051">
    <property type="entry name" value="CheX-like_dom"/>
</dbReference>
<dbReference type="SUPFAM" id="SSF103039">
    <property type="entry name" value="CheC-like"/>
    <property type="match status" value="1"/>
</dbReference>